<proteinExistence type="predicted"/>
<dbReference type="EMBL" id="AZHX01001431">
    <property type="protein sequence ID" value="ETX03447.1"/>
    <property type="molecule type" value="Genomic_DNA"/>
</dbReference>
<dbReference type="HOGENOM" id="CLU_1718988_0_0_7"/>
<sequence>MAIGEAYDLFVKFYPHHFQSSQILRTVSIREKTSEARQQRFEAVEHRCIGIVSGIIRDGLAQGDLVLPMWISPEQFTFGLWALSSGAHAIMAGKPLENLGIERPYDTLYANYHIMLDGVGWQPLSHVWDYEQTRARIRQEVFRDAYRQLELA</sequence>
<reference evidence="1 2" key="1">
    <citation type="journal article" date="2014" name="Nature">
        <title>An environmental bacterial taxon with a large and distinct metabolic repertoire.</title>
        <authorList>
            <person name="Wilson M.C."/>
            <person name="Mori T."/>
            <person name="Ruckert C."/>
            <person name="Uria A.R."/>
            <person name="Helf M.J."/>
            <person name="Takada K."/>
            <person name="Gernert C."/>
            <person name="Steffens U.A."/>
            <person name="Heycke N."/>
            <person name="Schmitt S."/>
            <person name="Rinke C."/>
            <person name="Helfrich E.J."/>
            <person name="Brachmann A.O."/>
            <person name="Gurgui C."/>
            <person name="Wakimoto T."/>
            <person name="Kracht M."/>
            <person name="Crusemann M."/>
            <person name="Hentschel U."/>
            <person name="Abe I."/>
            <person name="Matsunaga S."/>
            <person name="Kalinowski J."/>
            <person name="Takeyama H."/>
            <person name="Piel J."/>
        </authorList>
    </citation>
    <scope>NUCLEOTIDE SEQUENCE [LARGE SCALE GENOMIC DNA]</scope>
    <source>
        <strain evidence="2">TSY2</strain>
    </source>
</reference>
<name>W4M1A1_9BACT</name>
<accession>W4M1A1</accession>
<organism evidence="1 2">
    <name type="scientific">Candidatus Entotheonella gemina</name>
    <dbReference type="NCBI Taxonomy" id="1429439"/>
    <lineage>
        <taxon>Bacteria</taxon>
        <taxon>Pseudomonadati</taxon>
        <taxon>Nitrospinota/Tectimicrobiota group</taxon>
        <taxon>Candidatus Tectimicrobiota</taxon>
        <taxon>Candidatus Entotheonellia</taxon>
        <taxon>Candidatus Entotheonellales</taxon>
        <taxon>Candidatus Entotheonellaceae</taxon>
        <taxon>Candidatus Entotheonella</taxon>
    </lineage>
</organism>
<protein>
    <submittedName>
        <fullName evidence="1">Uncharacterized protein</fullName>
    </submittedName>
</protein>
<keyword evidence="2" id="KW-1185">Reference proteome</keyword>
<dbReference type="AlphaFoldDB" id="W4M1A1"/>
<gene>
    <name evidence="1" type="ORF">ETSY2_33445</name>
</gene>
<dbReference type="Proteomes" id="UP000019140">
    <property type="component" value="Unassembled WGS sequence"/>
</dbReference>
<evidence type="ECO:0000313" key="2">
    <source>
        <dbReference type="Proteomes" id="UP000019140"/>
    </source>
</evidence>
<evidence type="ECO:0000313" key="1">
    <source>
        <dbReference type="EMBL" id="ETX03447.1"/>
    </source>
</evidence>
<comment type="caution">
    <text evidence="1">The sequence shown here is derived from an EMBL/GenBank/DDBJ whole genome shotgun (WGS) entry which is preliminary data.</text>
</comment>